<dbReference type="EMBL" id="BAEK01000005">
    <property type="protein sequence ID" value="GAC03047.1"/>
    <property type="molecule type" value="Genomic_DNA"/>
</dbReference>
<sequence length="1085" mass="124018">MNQNKALLNIDDPIFAHFAPEGSLFRDCLLASRWDDKNDGSNSLAHYNSRLAISKLIQSVELYNCRSLMKLLSSPTKSLSTGDVVQGFKSADLILKEHFPVRRAKDYGSAFRRFVKQFSGPLFNGAKISELPYESVLWTNSDYQENLHVGLFEITTKGSRTKTNFVDPDFFPNLFKKDSVLHCLMKNVEASSKENPLEYSVLAILKAQIRTINDHLCNSSIAKLLNTSLHLVEANSISPALIDYERKLYALNPKRKNNQISVIFRQYLFNYALTLPEHLEEKNKFKTNFLSSGKLKFKPKYAIRTINGNYSIDSFQLPSVLPTESLGEVCFKCLQESTKHQPTQGSDIEKLIEVLKIVEQNDYTHMRLLFAKKPQDLIRYHVGNGLKELEQALCDHFPRQEKERLAIVRQFINLCPTPIKNGKLISEMSFDSQIVIEDKPQTLAIKTYSKTNGKKKTLFYQLNLTKIADLLSPDGLLTVCLNDLKNSSILHQQPSSTLSSLEVTLGYVAIAEENEAIKHVLTSPLRKLNQRDFRLGFSELEDIIDAQNINTRAAKSQALRTFLNKHAGKINDKVEIKNCGFSTRFSAGDERKAQKLIEPIDENGTVLPSPVLEKHLSLEELKKRYQEYLTKPIDSILDACKQEIANYKKLLDDLAPYTSIDESGQFTFRMPEEVSVIVSKNQLGKGKLLKRTRLFRTREKYTKEVMLGAYVQHQLSLGITLRTYCLDKRNLVPDYVKHWFPNTGTGMKDLFWSSVFLPKHILLICYIRLAIKTTWNKDVIAILDRSNLPDSLPQSAFTIGGFKEKVSKHTKPVSIEPHEKELREVISFLIQHHDNMISYGAEPKSLWDTPDSTKLSFLSGRHIDNFREQHTLPYFRLELLAKHQINLRKGIDGDVIKSQMERNHGSLRVTAGYLSHPIAQLEYEANNADFQRRLETTVQFRDKNEKLKKYGFDPENIDEDLLIAPSENKDDLPEWFLLPDGSSCTDIFAPVDKSKKNGICRGRLCHKGDGCQFNRVQIGVGEFVYTLRRQAYYLSRGMALLDKHGQEYFDEYIAPDMRFTFGLAKYVEFANPSLFKKAKGRLADA</sequence>
<evidence type="ECO:0008006" key="3">
    <source>
        <dbReference type="Google" id="ProtNLM"/>
    </source>
</evidence>
<reference evidence="1 2" key="1">
    <citation type="journal article" date="2014" name="Environ. Microbiol.">
        <title>Comparative genomics of the marine bacterial genus Glaciecola reveals the high degree of genomic diversity and genomic characteristic for cold adaptation.</title>
        <authorList>
            <person name="Qin Q.L."/>
            <person name="Xie B.B."/>
            <person name="Yu Y."/>
            <person name="Shu Y.L."/>
            <person name="Rong J.C."/>
            <person name="Zhang Y.J."/>
            <person name="Zhao D.L."/>
            <person name="Chen X.L."/>
            <person name="Zhang X.Y."/>
            <person name="Chen B."/>
            <person name="Zhou B.C."/>
            <person name="Zhang Y.Z."/>
        </authorList>
    </citation>
    <scope>NUCLEOTIDE SEQUENCE [LARGE SCALE GENOMIC DNA]</scope>
    <source>
        <strain evidence="1 2">NO2</strain>
    </source>
</reference>
<evidence type="ECO:0000313" key="2">
    <source>
        <dbReference type="Proteomes" id="UP000008372"/>
    </source>
</evidence>
<dbReference type="RefSeq" id="WP_008301889.1">
    <property type="nucleotide sequence ID" value="NZ_BAEK01000005.1"/>
</dbReference>
<gene>
    <name evidence="1" type="ORF">GAGA_0182</name>
</gene>
<name>A0ABQ0I145_9ALTE</name>
<comment type="caution">
    <text evidence="1">The sequence shown here is derived from an EMBL/GenBank/DDBJ whole genome shotgun (WGS) entry which is preliminary data.</text>
</comment>
<evidence type="ECO:0000313" key="1">
    <source>
        <dbReference type="EMBL" id="GAC03047.1"/>
    </source>
</evidence>
<organism evidence="1 2">
    <name type="scientific">Paraglaciecola agarilytica NO2</name>
    <dbReference type="NCBI Taxonomy" id="1125747"/>
    <lineage>
        <taxon>Bacteria</taxon>
        <taxon>Pseudomonadati</taxon>
        <taxon>Pseudomonadota</taxon>
        <taxon>Gammaproteobacteria</taxon>
        <taxon>Alteromonadales</taxon>
        <taxon>Alteromonadaceae</taxon>
        <taxon>Paraglaciecola</taxon>
    </lineage>
</organism>
<protein>
    <recommendedName>
        <fullName evidence="3">Tyr recombinase domain-containing protein</fullName>
    </recommendedName>
</protein>
<accession>A0ABQ0I145</accession>
<proteinExistence type="predicted"/>
<keyword evidence="2" id="KW-1185">Reference proteome</keyword>
<dbReference type="Proteomes" id="UP000008372">
    <property type="component" value="Unassembled WGS sequence"/>
</dbReference>